<evidence type="ECO:0000259" key="1">
    <source>
        <dbReference type="PROSITE" id="PS51832"/>
    </source>
</evidence>
<name>A0ABQ0CBA1_9PROT</name>
<evidence type="ECO:0000313" key="3">
    <source>
        <dbReference type="Proteomes" id="UP001628193"/>
    </source>
</evidence>
<proteinExistence type="predicted"/>
<feature type="domain" description="HD-GYP" evidence="1">
    <location>
        <begin position="215"/>
        <end position="400"/>
    </location>
</feature>
<evidence type="ECO:0000313" key="2">
    <source>
        <dbReference type="EMBL" id="GAB0058159.1"/>
    </source>
</evidence>
<dbReference type="InterPro" id="IPR052020">
    <property type="entry name" value="Cyclic_di-GMP/3'3'-cGAMP_PDE"/>
</dbReference>
<dbReference type="PROSITE" id="PS51832">
    <property type="entry name" value="HD_GYP"/>
    <property type="match status" value="2"/>
</dbReference>
<comment type="caution">
    <text evidence="2">The sequence shown here is derived from an EMBL/GenBank/DDBJ whole genome shotgun (WGS) entry which is preliminary data.</text>
</comment>
<dbReference type="CDD" id="cd00077">
    <property type="entry name" value="HDc"/>
    <property type="match status" value="2"/>
</dbReference>
<dbReference type="SUPFAM" id="SSF109604">
    <property type="entry name" value="HD-domain/PDEase-like"/>
    <property type="match status" value="2"/>
</dbReference>
<dbReference type="Proteomes" id="UP001628193">
    <property type="component" value="Unassembled WGS sequence"/>
</dbReference>
<sequence>MPFNLNRYLLGLSMAIDCVENELLGATSNHGRRVALVAMRLARAMGMNDAQVFDCAALAILHDNGLAQENLTRPDQQRDRLLQVEDMPAHCEIGETNVSRFPFQGDTFETILLHHENWDGSGFFGVEGEAIPWMAQVIALADYTDLKLNLGEARPGKREQVLKFLQARRGLHFSPALVELFTEISAPTSFWLDLRDPFLDVALNRTMPELAIEADWQEILEISRVFSRIIDSKSRFTHSHSSGLEEKTARMAGYLGADPTTILQLRIAAALHDVGKLAMPNAILDKPGKLDDAERARMMEHTYFTRKCLEGIPGLEQITEWASNHHEKLNGAGYPLRLPGEELDIWSRLLTVLDIYQALTEERPYRQSLTHRQTMEILYRLVAEGEVDPGLVKAVDRAFA</sequence>
<dbReference type="Gene3D" id="1.10.3210.10">
    <property type="entry name" value="Hypothetical protein af1432"/>
    <property type="match status" value="2"/>
</dbReference>
<keyword evidence="3" id="KW-1185">Reference proteome</keyword>
<organism evidence="2 3">
    <name type="scientific">Candidatus Magnetaquiglobus chichijimensis</name>
    <dbReference type="NCBI Taxonomy" id="3141448"/>
    <lineage>
        <taxon>Bacteria</taxon>
        <taxon>Pseudomonadati</taxon>
        <taxon>Pseudomonadota</taxon>
        <taxon>Magnetococcia</taxon>
        <taxon>Magnetococcales</taxon>
        <taxon>Candidatus Magnetaquicoccaceae</taxon>
        <taxon>Candidatus Magnetaquiglobus</taxon>
    </lineage>
</organism>
<accession>A0ABQ0CBA1</accession>
<dbReference type="GO" id="GO:0016787">
    <property type="term" value="F:hydrolase activity"/>
    <property type="evidence" value="ECO:0007669"/>
    <property type="project" value="UniProtKB-KW"/>
</dbReference>
<dbReference type="InterPro" id="IPR003607">
    <property type="entry name" value="HD/PDEase_dom"/>
</dbReference>
<dbReference type="InterPro" id="IPR037522">
    <property type="entry name" value="HD_GYP_dom"/>
</dbReference>
<dbReference type="PANTHER" id="PTHR45228">
    <property type="entry name" value="CYCLIC DI-GMP PHOSPHODIESTERASE TM_0186-RELATED"/>
    <property type="match status" value="1"/>
</dbReference>
<dbReference type="SMART" id="SM00471">
    <property type="entry name" value="HDc"/>
    <property type="match status" value="2"/>
</dbReference>
<feature type="domain" description="HD-GYP" evidence="1">
    <location>
        <begin position="5"/>
        <end position="197"/>
    </location>
</feature>
<protein>
    <submittedName>
        <fullName evidence="2">3'3'-cGAMP-specific phosphodiesterase 1</fullName>
        <ecNumber evidence="2">3.1.4.-</ecNumber>
    </submittedName>
</protein>
<dbReference type="EMBL" id="BAAFGK010000004">
    <property type="protein sequence ID" value="GAB0058159.1"/>
    <property type="molecule type" value="Genomic_DNA"/>
</dbReference>
<dbReference type="RefSeq" id="WP_420905838.1">
    <property type="nucleotide sequence ID" value="NZ_BAAFGK010000004.1"/>
</dbReference>
<keyword evidence="2" id="KW-0378">Hydrolase</keyword>
<reference evidence="2 3" key="1">
    <citation type="submission" date="2024-05" db="EMBL/GenBank/DDBJ databases">
        <authorList>
            <consortium name="Candidatus Magnetaquicoccaceae bacterium FCR-1 genome sequencing consortium"/>
            <person name="Shimoshige H."/>
            <person name="Shimamura S."/>
            <person name="Taoka A."/>
            <person name="Kobayashi H."/>
            <person name="Maekawa T."/>
        </authorList>
    </citation>
    <scope>NUCLEOTIDE SEQUENCE [LARGE SCALE GENOMIC DNA]</scope>
    <source>
        <strain evidence="2 3">FCR-1</strain>
    </source>
</reference>
<gene>
    <name evidence="2" type="ORF">SIID45300_02503</name>
</gene>
<dbReference type="PANTHER" id="PTHR45228:SF5">
    <property type="entry name" value="CYCLIC DI-GMP PHOSPHODIESTERASE VC_1348-RELATED"/>
    <property type="match status" value="1"/>
</dbReference>
<reference evidence="2 3" key="2">
    <citation type="submission" date="2024-09" db="EMBL/GenBank/DDBJ databases">
        <title>Draft genome sequence of Candidatus Magnetaquicoccaceae bacterium FCR-1.</title>
        <authorList>
            <person name="Shimoshige H."/>
            <person name="Shimamura S."/>
            <person name="Taoka A."/>
            <person name="Kobayashi H."/>
            <person name="Maekawa T."/>
        </authorList>
    </citation>
    <scope>NUCLEOTIDE SEQUENCE [LARGE SCALE GENOMIC DNA]</scope>
    <source>
        <strain evidence="2 3">FCR-1</strain>
    </source>
</reference>
<dbReference type="Pfam" id="PF13487">
    <property type="entry name" value="HD_5"/>
    <property type="match status" value="2"/>
</dbReference>
<dbReference type="EC" id="3.1.4.-" evidence="2"/>